<organism evidence="2 3">
    <name type="scientific">Polaribacter vadi</name>
    <dbReference type="NCBI Taxonomy" id="1774273"/>
    <lineage>
        <taxon>Bacteria</taxon>
        <taxon>Pseudomonadati</taxon>
        <taxon>Bacteroidota</taxon>
        <taxon>Flavobacteriia</taxon>
        <taxon>Flavobacteriales</taxon>
        <taxon>Flavobacteriaceae</taxon>
    </lineage>
</organism>
<protein>
    <submittedName>
        <fullName evidence="2">Uncharacterized protein</fullName>
    </submittedName>
</protein>
<name>A0A1B8U288_9FLAO</name>
<evidence type="ECO:0000256" key="1">
    <source>
        <dbReference type="SAM" id="Coils"/>
    </source>
</evidence>
<accession>A0A1B8U288</accession>
<dbReference type="AlphaFoldDB" id="A0A1B8U288"/>
<keyword evidence="1" id="KW-0175">Coiled coil</keyword>
<dbReference type="RefSeq" id="WP_065318082.1">
    <property type="nucleotide sequence ID" value="NZ_CP017477.1"/>
</dbReference>
<reference evidence="3" key="1">
    <citation type="submission" date="2016-02" db="EMBL/GenBank/DDBJ databases">
        <authorList>
            <person name="Shin S.-K."/>
            <person name="Yi H."/>
            <person name="Kim E."/>
        </authorList>
    </citation>
    <scope>NUCLEOTIDE SEQUENCE [LARGE SCALE GENOMIC DNA]</scope>
    <source>
        <strain evidence="3">LPB0003</strain>
    </source>
</reference>
<dbReference type="OrthoDB" id="1203272at2"/>
<evidence type="ECO:0000313" key="2">
    <source>
        <dbReference type="EMBL" id="OBY65941.1"/>
    </source>
</evidence>
<dbReference type="EMBL" id="LSFM01000013">
    <property type="protein sequence ID" value="OBY65941.1"/>
    <property type="molecule type" value="Genomic_DNA"/>
</dbReference>
<dbReference type="Proteomes" id="UP000092584">
    <property type="component" value="Unassembled WGS sequence"/>
</dbReference>
<keyword evidence="3" id="KW-1185">Reference proteome</keyword>
<dbReference type="KEGG" id="pob:LPB03_02255"/>
<proteinExistence type="predicted"/>
<sequence length="83" mass="9560">MGAIDKNKNEDKKDELYKDIETDGVTKNVAGEQTIQTEETKILKSDDKSDGREVLIGKKLEEVEKVEEDHESLQRRILNKLMK</sequence>
<comment type="caution">
    <text evidence="2">The sequence shown here is derived from an EMBL/GenBank/DDBJ whole genome shotgun (WGS) entry which is preliminary data.</text>
</comment>
<dbReference type="STRING" id="1774273.LPB03_02255"/>
<gene>
    <name evidence="2" type="ORF">LPB3_02825</name>
</gene>
<evidence type="ECO:0000313" key="3">
    <source>
        <dbReference type="Proteomes" id="UP000092584"/>
    </source>
</evidence>
<feature type="coiled-coil region" evidence="1">
    <location>
        <begin position="56"/>
        <end position="83"/>
    </location>
</feature>